<protein>
    <submittedName>
        <fullName evidence="1">Uncharacterized protein</fullName>
    </submittedName>
</protein>
<organism evidence="1 2">
    <name type="scientific">Armillaria gallica</name>
    <name type="common">Bulbous honey fungus</name>
    <name type="synonym">Armillaria bulbosa</name>
    <dbReference type="NCBI Taxonomy" id="47427"/>
    <lineage>
        <taxon>Eukaryota</taxon>
        <taxon>Fungi</taxon>
        <taxon>Dikarya</taxon>
        <taxon>Basidiomycota</taxon>
        <taxon>Agaricomycotina</taxon>
        <taxon>Agaricomycetes</taxon>
        <taxon>Agaricomycetidae</taxon>
        <taxon>Agaricales</taxon>
        <taxon>Marasmiineae</taxon>
        <taxon>Physalacriaceae</taxon>
        <taxon>Armillaria</taxon>
    </lineage>
</organism>
<dbReference type="OrthoDB" id="10591936at2759"/>
<keyword evidence="2" id="KW-1185">Reference proteome</keyword>
<name>A0A2H3CL02_ARMGA</name>
<dbReference type="InParanoid" id="A0A2H3CL02"/>
<reference evidence="2" key="1">
    <citation type="journal article" date="2017" name="Nat. Ecol. Evol.">
        <title>Genome expansion and lineage-specific genetic innovations in the forest pathogenic fungi Armillaria.</title>
        <authorList>
            <person name="Sipos G."/>
            <person name="Prasanna A.N."/>
            <person name="Walter M.C."/>
            <person name="O'Connor E."/>
            <person name="Balint B."/>
            <person name="Krizsan K."/>
            <person name="Kiss B."/>
            <person name="Hess J."/>
            <person name="Varga T."/>
            <person name="Slot J."/>
            <person name="Riley R."/>
            <person name="Boka B."/>
            <person name="Rigling D."/>
            <person name="Barry K."/>
            <person name="Lee J."/>
            <person name="Mihaltcheva S."/>
            <person name="LaButti K."/>
            <person name="Lipzen A."/>
            <person name="Waldron R."/>
            <person name="Moloney N.M."/>
            <person name="Sperisen C."/>
            <person name="Kredics L."/>
            <person name="Vagvoelgyi C."/>
            <person name="Patrignani A."/>
            <person name="Fitzpatrick D."/>
            <person name="Nagy I."/>
            <person name="Doyle S."/>
            <person name="Anderson J.B."/>
            <person name="Grigoriev I.V."/>
            <person name="Gueldener U."/>
            <person name="Muensterkoetter M."/>
            <person name="Nagy L.G."/>
        </authorList>
    </citation>
    <scope>NUCLEOTIDE SEQUENCE [LARGE SCALE GENOMIC DNA]</scope>
    <source>
        <strain evidence="2">Ar21-2</strain>
    </source>
</reference>
<sequence>MSEPSPPSTTLYPSVPFFWCDYSLHLPGNRANLLRRPFQTRPNNDGLQEWGENIITDGRDNKLHVWLGVEELPGIGGLAALSESPAYSGIRWL</sequence>
<dbReference type="Proteomes" id="UP000217790">
    <property type="component" value="Unassembled WGS sequence"/>
</dbReference>
<accession>A0A2H3CL02</accession>
<gene>
    <name evidence="1" type="ORF">ARMGADRAFT_1092730</name>
</gene>
<dbReference type="EMBL" id="KZ293758">
    <property type="protein sequence ID" value="PBK79862.1"/>
    <property type="molecule type" value="Genomic_DNA"/>
</dbReference>
<evidence type="ECO:0000313" key="1">
    <source>
        <dbReference type="EMBL" id="PBK79862.1"/>
    </source>
</evidence>
<dbReference type="AlphaFoldDB" id="A0A2H3CL02"/>
<dbReference type="STRING" id="47427.A0A2H3CL02"/>
<evidence type="ECO:0000313" key="2">
    <source>
        <dbReference type="Proteomes" id="UP000217790"/>
    </source>
</evidence>
<proteinExistence type="predicted"/>